<dbReference type="SUPFAM" id="SSF52540">
    <property type="entry name" value="P-loop containing nucleoside triphosphate hydrolases"/>
    <property type="match status" value="1"/>
</dbReference>
<protein>
    <recommendedName>
        <fullName evidence="1">NadR/Ttd14 AAA domain-containing protein</fullName>
    </recommendedName>
</protein>
<comment type="caution">
    <text evidence="2">The sequence shown here is derived from an EMBL/GenBank/DDBJ whole genome shotgun (WGS) entry which is preliminary data.</text>
</comment>
<dbReference type="Proteomes" id="UP001159427">
    <property type="component" value="Unassembled WGS sequence"/>
</dbReference>
<dbReference type="EMBL" id="CALNXI010000567">
    <property type="protein sequence ID" value="CAH3029363.1"/>
    <property type="molecule type" value="Genomic_DNA"/>
</dbReference>
<evidence type="ECO:0000313" key="3">
    <source>
        <dbReference type="Proteomes" id="UP001159427"/>
    </source>
</evidence>
<dbReference type="InterPro" id="IPR038727">
    <property type="entry name" value="NadR/Ttd14_AAA_dom"/>
</dbReference>
<dbReference type="Gene3D" id="2.40.320.10">
    <property type="entry name" value="Hypothetical Protein Pfu-838710-001"/>
    <property type="match status" value="1"/>
</dbReference>
<proteinExistence type="predicted"/>
<dbReference type="SUPFAM" id="SSF55154">
    <property type="entry name" value="CYTH-like phosphatases"/>
    <property type="match status" value="1"/>
</dbReference>
<name>A0ABN8MMA9_9CNID</name>
<feature type="domain" description="NadR/Ttd14 AAA" evidence="1">
    <location>
        <begin position="25"/>
        <end position="206"/>
    </location>
</feature>
<dbReference type="InterPro" id="IPR053227">
    <property type="entry name" value="TRPL-trafficking_regulator"/>
</dbReference>
<evidence type="ECO:0000259" key="1">
    <source>
        <dbReference type="Pfam" id="PF13521"/>
    </source>
</evidence>
<dbReference type="PANTHER" id="PTHR34932">
    <property type="entry name" value="TRPL TRANSLOCATION DEFECT PROTEIN 14"/>
    <property type="match status" value="1"/>
</dbReference>
<dbReference type="InterPro" id="IPR027417">
    <property type="entry name" value="P-loop_NTPase"/>
</dbReference>
<dbReference type="Gene3D" id="3.40.50.300">
    <property type="entry name" value="P-loop containing nucleotide triphosphate hydrolases"/>
    <property type="match status" value="1"/>
</dbReference>
<dbReference type="Pfam" id="PF13521">
    <property type="entry name" value="AAA_28"/>
    <property type="match status" value="1"/>
</dbReference>
<evidence type="ECO:0000313" key="2">
    <source>
        <dbReference type="EMBL" id="CAH3029363.1"/>
    </source>
</evidence>
<accession>A0ABN8MMA9</accession>
<dbReference type="PANTHER" id="PTHR34932:SF1">
    <property type="entry name" value="TRPL TRANSLOCATION DEFECT PROTEIN 14"/>
    <property type="match status" value="1"/>
</dbReference>
<organism evidence="2 3">
    <name type="scientific">Porites evermanni</name>
    <dbReference type="NCBI Taxonomy" id="104178"/>
    <lineage>
        <taxon>Eukaryota</taxon>
        <taxon>Metazoa</taxon>
        <taxon>Cnidaria</taxon>
        <taxon>Anthozoa</taxon>
        <taxon>Hexacorallia</taxon>
        <taxon>Scleractinia</taxon>
        <taxon>Fungiina</taxon>
        <taxon>Poritidae</taxon>
        <taxon>Porites</taxon>
    </lineage>
</organism>
<sequence>MISAVNGVQDMEELEGRKHVSRVYKVVLTGGPCAGKTTVQAMMSTFFENLGWKVYRVPEAATILLGGGVKFPDLDEEEVYRFQENLMKTLLQLEQTFFDLAASCRRNTLVISDRGAMDPSSYMSSEQWQRLLSNNDLNNVTLRDARYDQVIHLVSAAEGAEEFYITSNNHTRMEPVEQARKLDRITQQAWVGHPYVDVIDNSTNFNNKVRRAIEAVCTKLGLNIGDRLSPESIKRKFLVSSLPDKKAFPVFEDFDVIHDYLSSSDPKSQARLRKRGQNGHYTYMHTSRKETKINGQVVEVRTNLSSKDYERLYTQLDHSRQSVYKTRRCFLWNNEYFQLDIYSEPCHPRCKGLLILETYTTERGDGLKRPDFLDIVKEVTGDPFYSMFHLALKD</sequence>
<reference evidence="2 3" key="1">
    <citation type="submission" date="2022-05" db="EMBL/GenBank/DDBJ databases">
        <authorList>
            <consortium name="Genoscope - CEA"/>
            <person name="William W."/>
        </authorList>
    </citation>
    <scope>NUCLEOTIDE SEQUENCE [LARGE SCALE GENOMIC DNA]</scope>
</reference>
<gene>
    <name evidence="2" type="ORF">PEVE_00035998</name>
</gene>
<dbReference type="InterPro" id="IPR033469">
    <property type="entry name" value="CYTH-like_dom_sf"/>
</dbReference>
<keyword evidence="3" id="KW-1185">Reference proteome</keyword>